<dbReference type="FunFam" id="1.10.472.80:FF:000006">
    <property type="entry name" value="TBC1 domain family member 14"/>
    <property type="match status" value="1"/>
</dbReference>
<reference evidence="3" key="1">
    <citation type="journal article" date="2023" name="Mol. Biol. Evol.">
        <title>Third-Generation Sequencing Reveals the Adaptive Role of the Epigenome in Three Deep-Sea Polychaetes.</title>
        <authorList>
            <person name="Perez M."/>
            <person name="Aroh O."/>
            <person name="Sun Y."/>
            <person name="Lan Y."/>
            <person name="Juniper S.K."/>
            <person name="Young C.R."/>
            <person name="Angers B."/>
            <person name="Qian P.Y."/>
        </authorList>
    </citation>
    <scope>NUCLEOTIDE SEQUENCE</scope>
    <source>
        <strain evidence="3">R07B-5</strain>
    </source>
</reference>
<dbReference type="Gene3D" id="1.10.472.80">
    <property type="entry name" value="Ypt/Rab-GAP domain of gyp1p, domain 3"/>
    <property type="match status" value="1"/>
</dbReference>
<dbReference type="AlphaFoldDB" id="A0AAD9NUZ9"/>
<dbReference type="GO" id="GO:0031410">
    <property type="term" value="C:cytoplasmic vesicle"/>
    <property type="evidence" value="ECO:0007669"/>
    <property type="project" value="UniProtKB-ARBA"/>
</dbReference>
<accession>A0AAD9NUZ9</accession>
<keyword evidence="4" id="KW-1185">Reference proteome</keyword>
<dbReference type="EMBL" id="JAODUO010000443">
    <property type="protein sequence ID" value="KAK2180444.1"/>
    <property type="molecule type" value="Genomic_DNA"/>
</dbReference>
<keyword evidence="1" id="KW-0732">Signal</keyword>
<feature type="chain" id="PRO_5042244842" description="Rab-GAP TBC domain-containing protein" evidence="1">
    <location>
        <begin position="18"/>
        <end position="173"/>
    </location>
</feature>
<dbReference type="PROSITE" id="PS50086">
    <property type="entry name" value="TBC_RABGAP"/>
    <property type="match status" value="1"/>
</dbReference>
<dbReference type="SMART" id="SM00164">
    <property type="entry name" value="TBC"/>
    <property type="match status" value="1"/>
</dbReference>
<dbReference type="Proteomes" id="UP001209878">
    <property type="component" value="Unassembled WGS sequence"/>
</dbReference>
<sequence>MSFIAAVLLLNMDVADAFICFANLLNRPCTIAFFRLDESLVKCYFDTYELLFAENLPVLYEHFEKQKVTADLYVIDWMFTLYARSLPLDIASRAWDVFFRDGEEFLFRMALGILKMYEEILLNLDFIHLAQFLTRLPETMNPDELFHSIDAIHMTVDKRPFQRVLLDCKDREM</sequence>
<comment type="caution">
    <text evidence="3">The sequence shown here is derived from an EMBL/GenBank/DDBJ whole genome shotgun (WGS) entry which is preliminary data.</text>
</comment>
<dbReference type="PANTHER" id="PTHR47219">
    <property type="entry name" value="RAB GTPASE-ACTIVATING PROTEIN 1-LIKE"/>
    <property type="match status" value="1"/>
</dbReference>
<proteinExistence type="predicted"/>
<dbReference type="InterPro" id="IPR000195">
    <property type="entry name" value="Rab-GAP-TBC_dom"/>
</dbReference>
<evidence type="ECO:0000313" key="3">
    <source>
        <dbReference type="EMBL" id="KAK2180444.1"/>
    </source>
</evidence>
<dbReference type="GO" id="GO:0005096">
    <property type="term" value="F:GTPase activator activity"/>
    <property type="evidence" value="ECO:0007669"/>
    <property type="project" value="TreeGrafter"/>
</dbReference>
<evidence type="ECO:0000256" key="1">
    <source>
        <dbReference type="SAM" id="SignalP"/>
    </source>
</evidence>
<feature type="domain" description="Rab-GAP TBC" evidence="2">
    <location>
        <begin position="1"/>
        <end position="102"/>
    </location>
</feature>
<dbReference type="InterPro" id="IPR050302">
    <property type="entry name" value="Rab_GAP_TBC_domain"/>
</dbReference>
<dbReference type="GO" id="GO:0016192">
    <property type="term" value="P:vesicle-mediated transport"/>
    <property type="evidence" value="ECO:0007669"/>
    <property type="project" value="UniProtKB-ARBA"/>
</dbReference>
<dbReference type="Pfam" id="PF00566">
    <property type="entry name" value="RabGAP-TBC"/>
    <property type="match status" value="1"/>
</dbReference>
<dbReference type="PANTHER" id="PTHR47219:SF15">
    <property type="entry name" value="TBC1 DOMAIN FAMILY MEMBER 12 ISOFORM X1"/>
    <property type="match status" value="1"/>
</dbReference>
<evidence type="ECO:0000259" key="2">
    <source>
        <dbReference type="PROSITE" id="PS50086"/>
    </source>
</evidence>
<protein>
    <recommendedName>
        <fullName evidence="2">Rab-GAP TBC domain-containing protein</fullName>
    </recommendedName>
</protein>
<dbReference type="Gene3D" id="1.10.8.270">
    <property type="entry name" value="putative rabgap domain of human tbc1 domain family member 14 like domains"/>
    <property type="match status" value="1"/>
</dbReference>
<gene>
    <name evidence="3" type="ORF">NP493_443g06023</name>
</gene>
<dbReference type="InterPro" id="IPR035969">
    <property type="entry name" value="Rab-GAP_TBC_sf"/>
</dbReference>
<organism evidence="3 4">
    <name type="scientific">Ridgeia piscesae</name>
    <name type="common">Tubeworm</name>
    <dbReference type="NCBI Taxonomy" id="27915"/>
    <lineage>
        <taxon>Eukaryota</taxon>
        <taxon>Metazoa</taxon>
        <taxon>Spiralia</taxon>
        <taxon>Lophotrochozoa</taxon>
        <taxon>Annelida</taxon>
        <taxon>Polychaeta</taxon>
        <taxon>Sedentaria</taxon>
        <taxon>Canalipalpata</taxon>
        <taxon>Sabellida</taxon>
        <taxon>Siboglinidae</taxon>
        <taxon>Ridgeia</taxon>
    </lineage>
</organism>
<dbReference type="GO" id="GO:0005773">
    <property type="term" value="C:vacuole"/>
    <property type="evidence" value="ECO:0007669"/>
    <property type="project" value="UniProtKB-ARBA"/>
</dbReference>
<name>A0AAD9NUZ9_RIDPI</name>
<dbReference type="SUPFAM" id="SSF47923">
    <property type="entry name" value="Ypt/Rab-GAP domain of gyp1p"/>
    <property type="match status" value="1"/>
</dbReference>
<evidence type="ECO:0000313" key="4">
    <source>
        <dbReference type="Proteomes" id="UP001209878"/>
    </source>
</evidence>
<dbReference type="GO" id="GO:0031267">
    <property type="term" value="F:small GTPase binding"/>
    <property type="evidence" value="ECO:0007669"/>
    <property type="project" value="TreeGrafter"/>
</dbReference>
<feature type="signal peptide" evidence="1">
    <location>
        <begin position="1"/>
        <end position="17"/>
    </location>
</feature>